<dbReference type="AlphaFoldDB" id="A0A6J6SUH2"/>
<dbReference type="EMBL" id="CAEZYQ010000007">
    <property type="protein sequence ID" value="CAB4738267.1"/>
    <property type="molecule type" value="Genomic_DNA"/>
</dbReference>
<keyword evidence="1" id="KW-0812">Transmembrane</keyword>
<feature type="transmembrane region" description="Helical" evidence="1">
    <location>
        <begin position="7"/>
        <end position="24"/>
    </location>
</feature>
<name>A0A6J6SUH2_9ZZZZ</name>
<gene>
    <name evidence="2" type="ORF">UFOPK2761_01065</name>
</gene>
<accession>A0A6J6SUH2</accession>
<keyword evidence="1" id="KW-1133">Transmembrane helix</keyword>
<keyword evidence="1" id="KW-0472">Membrane</keyword>
<evidence type="ECO:0000256" key="1">
    <source>
        <dbReference type="SAM" id="Phobius"/>
    </source>
</evidence>
<sequence length="204" mass="22409">MRWTRHPLTRAAALAASVYLVIAYAEERSFFFWVGLVLVALNVTGILAQARSSRRGARPRPVRADPDADAARLSELLHDPAIATAWATAPTHWVQVTDPDGPGGPGRVVAAPELARFARVSRDGSEWRLEVEDGLEPFLDLDAAEQDDAILAVLRGHPIVVEAWRAGREVYVVRPRYEIPLDRFARLAARALAAGQVHAASRLR</sequence>
<proteinExistence type="predicted"/>
<organism evidence="2">
    <name type="scientific">freshwater metagenome</name>
    <dbReference type="NCBI Taxonomy" id="449393"/>
    <lineage>
        <taxon>unclassified sequences</taxon>
        <taxon>metagenomes</taxon>
        <taxon>ecological metagenomes</taxon>
    </lineage>
</organism>
<evidence type="ECO:0000313" key="2">
    <source>
        <dbReference type="EMBL" id="CAB4738267.1"/>
    </source>
</evidence>
<feature type="transmembrane region" description="Helical" evidence="1">
    <location>
        <begin position="30"/>
        <end position="50"/>
    </location>
</feature>
<protein>
    <submittedName>
        <fullName evidence="2">Unannotated protein</fullName>
    </submittedName>
</protein>
<reference evidence="2" key="1">
    <citation type="submission" date="2020-05" db="EMBL/GenBank/DDBJ databases">
        <authorList>
            <person name="Chiriac C."/>
            <person name="Salcher M."/>
            <person name="Ghai R."/>
            <person name="Kavagutti S V."/>
        </authorList>
    </citation>
    <scope>NUCLEOTIDE SEQUENCE</scope>
</reference>